<feature type="compositionally biased region" description="Basic and acidic residues" evidence="1">
    <location>
        <begin position="164"/>
        <end position="176"/>
    </location>
</feature>
<dbReference type="RefSeq" id="WP_141954111.1">
    <property type="nucleotide sequence ID" value="NZ_VFOZ01000001.1"/>
</dbReference>
<name>A0A543CF32_9ACTN</name>
<proteinExistence type="predicted"/>
<dbReference type="EMBL" id="VFOZ01000001">
    <property type="protein sequence ID" value="TQL95704.1"/>
    <property type="molecule type" value="Genomic_DNA"/>
</dbReference>
<protein>
    <submittedName>
        <fullName evidence="2">Uncharacterized protein</fullName>
    </submittedName>
</protein>
<feature type="compositionally biased region" description="Basic and acidic residues" evidence="1">
    <location>
        <begin position="288"/>
        <end position="311"/>
    </location>
</feature>
<reference evidence="2 3" key="1">
    <citation type="submission" date="2019-06" db="EMBL/GenBank/DDBJ databases">
        <title>Sequencing the genomes of 1000 actinobacteria strains.</title>
        <authorList>
            <person name="Klenk H.-P."/>
        </authorList>
    </citation>
    <scope>NUCLEOTIDE SEQUENCE [LARGE SCALE GENOMIC DNA]</scope>
    <source>
        <strain evidence="2 3">DSM 102200</strain>
    </source>
</reference>
<gene>
    <name evidence="2" type="ORF">FB559_1212</name>
</gene>
<sequence>MIDLDIPKTVATPFIIATARPLHDPASIARARVRQPLAAGLLNSSLVQIHTLPAGESGYAELMESAAWPRPEDRRLLRKLTHHTVVMGHIPPVSQPEHGQAIRAIARVIAEACDGIVYDAWSHQALPHDFRFGSEHPEFCLADDWLATFISGSDAPDRPSNFIDADHAESLDRNTTADRVGSSELGMSDRAGISAVNGGTPGAPDRAGTSDLNTSDRAGTSGLNGGTPGTSDRAGTSAPGTSHRVGTSDFNGMPDRAEISSLSSDSDHTRSANSPGTPDRVKSPNRTESLRRDAISPDRPTRTDRLDRVDRGSTSGRTGGGLHLMTAGMHRFALPELEATAVPISNVFAAITLLRCLAVTLLAEHWDWLACNPGAHSRRLPEHTWVEARDVWRYWAAEPKEAIAGRVRVRLECTSEDDPDALPYLSVGPPADFGAPIAEWWNDVVDLAMPYVAEAPRRTAA</sequence>
<comment type="caution">
    <text evidence="2">The sequence shown here is derived from an EMBL/GenBank/DDBJ whole genome shotgun (WGS) entry which is preliminary data.</text>
</comment>
<feature type="region of interest" description="Disordered" evidence="1">
    <location>
        <begin position="160"/>
        <end position="322"/>
    </location>
</feature>
<organism evidence="2 3">
    <name type="scientific">Actinoallomurus bryophytorum</name>
    <dbReference type="NCBI Taxonomy" id="1490222"/>
    <lineage>
        <taxon>Bacteria</taxon>
        <taxon>Bacillati</taxon>
        <taxon>Actinomycetota</taxon>
        <taxon>Actinomycetes</taxon>
        <taxon>Streptosporangiales</taxon>
        <taxon>Thermomonosporaceae</taxon>
        <taxon>Actinoallomurus</taxon>
    </lineage>
</organism>
<dbReference type="AlphaFoldDB" id="A0A543CF32"/>
<dbReference type="OrthoDB" id="3470902at2"/>
<dbReference type="Proteomes" id="UP000316096">
    <property type="component" value="Unassembled WGS sequence"/>
</dbReference>
<feature type="compositionally biased region" description="Polar residues" evidence="1">
    <location>
        <begin position="229"/>
        <end position="250"/>
    </location>
</feature>
<evidence type="ECO:0000256" key="1">
    <source>
        <dbReference type="SAM" id="MobiDB-lite"/>
    </source>
</evidence>
<accession>A0A543CF32</accession>
<evidence type="ECO:0000313" key="2">
    <source>
        <dbReference type="EMBL" id="TQL95704.1"/>
    </source>
</evidence>
<evidence type="ECO:0000313" key="3">
    <source>
        <dbReference type="Proteomes" id="UP000316096"/>
    </source>
</evidence>
<keyword evidence="3" id="KW-1185">Reference proteome</keyword>